<feature type="domain" description="DUF4142" evidence="2">
    <location>
        <begin position="38"/>
        <end position="173"/>
    </location>
</feature>
<dbReference type="Pfam" id="PF13628">
    <property type="entry name" value="DUF4142"/>
    <property type="match status" value="1"/>
</dbReference>
<dbReference type="PANTHER" id="PTHR38593">
    <property type="entry name" value="BLR2558 PROTEIN"/>
    <property type="match status" value="1"/>
</dbReference>
<protein>
    <submittedName>
        <fullName evidence="3">DUF4142 domain-containing protein</fullName>
    </submittedName>
</protein>
<evidence type="ECO:0000256" key="1">
    <source>
        <dbReference type="SAM" id="SignalP"/>
    </source>
</evidence>
<keyword evidence="1" id="KW-0732">Signal</keyword>
<accession>A0ABY4T0M2</accession>
<feature type="signal peptide" evidence="1">
    <location>
        <begin position="1"/>
        <end position="25"/>
    </location>
</feature>
<feature type="chain" id="PRO_5046958125" evidence="1">
    <location>
        <begin position="26"/>
        <end position="181"/>
    </location>
</feature>
<dbReference type="Proteomes" id="UP001056681">
    <property type="component" value="Chromosome"/>
</dbReference>
<proteinExistence type="predicted"/>
<dbReference type="PANTHER" id="PTHR38593:SF1">
    <property type="entry name" value="BLR2558 PROTEIN"/>
    <property type="match status" value="1"/>
</dbReference>
<organism evidence="3 4">
    <name type="scientific">Luteibacter flocculans</name>
    <dbReference type="NCBI Taxonomy" id="2780091"/>
    <lineage>
        <taxon>Bacteria</taxon>
        <taxon>Pseudomonadati</taxon>
        <taxon>Pseudomonadota</taxon>
        <taxon>Gammaproteobacteria</taxon>
        <taxon>Lysobacterales</taxon>
        <taxon>Rhodanobacteraceae</taxon>
        <taxon>Luteibacter</taxon>
    </lineage>
</organism>
<dbReference type="EMBL" id="CP063231">
    <property type="protein sequence ID" value="URL57502.1"/>
    <property type="molecule type" value="Genomic_DNA"/>
</dbReference>
<evidence type="ECO:0000313" key="3">
    <source>
        <dbReference type="EMBL" id="URL57502.1"/>
    </source>
</evidence>
<gene>
    <name evidence="3" type="ORF">IM816_12800</name>
</gene>
<sequence length="181" mass="18375">MNRMPRRLLAAALATAVILPGAAFAQDAASASSGHAAADAAFVKQASAAGLAEVTLGQLGASQGNSADVKQFGQQMVTDHTKANDELKSIASGKNLTVASAPMPADEKAAAALGKKSGDAFDQAFAKKMVADHQKAVALFTKESTSGKDPELKAFATKTLPTLKDHLEMAKKLPGAAGGSK</sequence>
<evidence type="ECO:0000259" key="2">
    <source>
        <dbReference type="Pfam" id="PF13628"/>
    </source>
</evidence>
<name>A0ABY4T0M2_9GAMM</name>
<evidence type="ECO:0000313" key="4">
    <source>
        <dbReference type="Proteomes" id="UP001056681"/>
    </source>
</evidence>
<dbReference type="InterPro" id="IPR012347">
    <property type="entry name" value="Ferritin-like"/>
</dbReference>
<dbReference type="InterPro" id="IPR025419">
    <property type="entry name" value="DUF4142"/>
</dbReference>
<reference evidence="3" key="1">
    <citation type="submission" date="2020-10" db="EMBL/GenBank/DDBJ databases">
        <title>Whole-genome sequence of Luteibacter sp. EIF3.</title>
        <authorList>
            <person name="Friedrich I."/>
            <person name="Hertel R."/>
            <person name="Daniel R."/>
        </authorList>
    </citation>
    <scope>NUCLEOTIDE SEQUENCE</scope>
    <source>
        <strain evidence="3">EIF3</strain>
    </source>
</reference>
<dbReference type="RefSeq" id="WP_250338374.1">
    <property type="nucleotide sequence ID" value="NZ_CP063231.1"/>
</dbReference>
<dbReference type="Gene3D" id="1.20.1260.10">
    <property type="match status" value="1"/>
</dbReference>
<keyword evidence="4" id="KW-1185">Reference proteome</keyword>